<feature type="signal peptide" evidence="1">
    <location>
        <begin position="1"/>
        <end position="29"/>
    </location>
</feature>
<evidence type="ECO:0000313" key="3">
    <source>
        <dbReference type="Proteomes" id="UP000588068"/>
    </source>
</evidence>
<accession>A0A841HK37</accession>
<dbReference type="NCBIfam" id="TIGR04433">
    <property type="entry name" value="UrcA_uranyl"/>
    <property type="match status" value="1"/>
</dbReference>
<proteinExistence type="predicted"/>
<protein>
    <submittedName>
        <fullName evidence="2">UrcA family protein</fullName>
    </submittedName>
</protein>
<keyword evidence="3" id="KW-1185">Reference proteome</keyword>
<gene>
    <name evidence="2" type="ORF">HNQ60_002054</name>
</gene>
<sequence>MSFKSTVTSTIASVIGVAAFSLVAASAQAAESPAPRITVQLADFDLSKSKDAKALYTRLRSAARGVCSSIDGNDLRSRRDNLECKQSALDNAVDEVGNAQLSALHRSESGIRIASRNASDRS</sequence>
<evidence type="ECO:0000256" key="1">
    <source>
        <dbReference type="SAM" id="SignalP"/>
    </source>
</evidence>
<reference evidence="2 3" key="1">
    <citation type="submission" date="2020-08" db="EMBL/GenBank/DDBJ databases">
        <title>Genomic Encyclopedia of Type Strains, Phase IV (KMG-IV): sequencing the most valuable type-strain genomes for metagenomic binning, comparative biology and taxonomic classification.</title>
        <authorList>
            <person name="Goeker M."/>
        </authorList>
    </citation>
    <scope>NUCLEOTIDE SEQUENCE [LARGE SCALE GENOMIC DNA]</scope>
    <source>
        <strain evidence="2 3">DSM 26723</strain>
    </source>
</reference>
<name>A0A841HK37_9GAMM</name>
<dbReference type="RefSeq" id="WP_184331279.1">
    <property type="nucleotide sequence ID" value="NZ_JACHHZ010000002.1"/>
</dbReference>
<dbReference type="EMBL" id="JACHHZ010000002">
    <property type="protein sequence ID" value="MBB6093176.1"/>
    <property type="molecule type" value="Genomic_DNA"/>
</dbReference>
<comment type="caution">
    <text evidence="2">The sequence shown here is derived from an EMBL/GenBank/DDBJ whole genome shotgun (WGS) entry which is preliminary data.</text>
</comment>
<dbReference type="Proteomes" id="UP000588068">
    <property type="component" value="Unassembled WGS sequence"/>
</dbReference>
<dbReference type="InterPro" id="IPR030972">
    <property type="entry name" value="UrcA_uranyl"/>
</dbReference>
<feature type="chain" id="PRO_5032299338" evidence="1">
    <location>
        <begin position="30"/>
        <end position="122"/>
    </location>
</feature>
<keyword evidence="1" id="KW-0732">Signal</keyword>
<organism evidence="2 3">
    <name type="scientific">Povalibacter uvarum</name>
    <dbReference type="NCBI Taxonomy" id="732238"/>
    <lineage>
        <taxon>Bacteria</taxon>
        <taxon>Pseudomonadati</taxon>
        <taxon>Pseudomonadota</taxon>
        <taxon>Gammaproteobacteria</taxon>
        <taxon>Steroidobacterales</taxon>
        <taxon>Steroidobacteraceae</taxon>
        <taxon>Povalibacter</taxon>
    </lineage>
</organism>
<dbReference type="AlphaFoldDB" id="A0A841HK37"/>
<evidence type="ECO:0000313" key="2">
    <source>
        <dbReference type="EMBL" id="MBB6093176.1"/>
    </source>
</evidence>